<comment type="similarity">
    <text evidence="1 5 6">Belongs to the bacterial ribosomal protein bL20 family.</text>
</comment>
<dbReference type="GO" id="GO:0019843">
    <property type="term" value="F:rRNA binding"/>
    <property type="evidence" value="ECO:0007669"/>
    <property type="project" value="UniProtKB-UniRule"/>
</dbReference>
<dbReference type="GO" id="GO:0006412">
    <property type="term" value="P:translation"/>
    <property type="evidence" value="ECO:0007669"/>
    <property type="project" value="InterPro"/>
</dbReference>
<proteinExistence type="inferred from homology"/>
<dbReference type="GO" id="GO:0000027">
    <property type="term" value="P:ribosomal large subunit assembly"/>
    <property type="evidence" value="ECO:0007669"/>
    <property type="project" value="UniProtKB-UniRule"/>
</dbReference>
<evidence type="ECO:0000313" key="8">
    <source>
        <dbReference type="Proteomes" id="UP000183085"/>
    </source>
</evidence>
<evidence type="ECO:0000256" key="2">
    <source>
        <dbReference type="ARBA" id="ARBA00022980"/>
    </source>
</evidence>
<dbReference type="AlphaFoldDB" id="A0A1J5DXC1"/>
<comment type="caution">
    <text evidence="7">The sequence shown here is derived from an EMBL/GenBank/DDBJ whole genome shotgun (WGS) entry which is preliminary data.</text>
</comment>
<dbReference type="PANTHER" id="PTHR10986">
    <property type="entry name" value="39S RIBOSOMAL PROTEIN L20"/>
    <property type="match status" value="1"/>
</dbReference>
<organism evidence="7 8">
    <name type="scientific">Candidatus Desantisbacteria bacterium CG2_30_40_21</name>
    <dbReference type="NCBI Taxonomy" id="1817895"/>
    <lineage>
        <taxon>Bacteria</taxon>
        <taxon>Candidatus Desantisiibacteriota</taxon>
    </lineage>
</organism>
<dbReference type="InterPro" id="IPR005813">
    <property type="entry name" value="Ribosomal_bL20"/>
</dbReference>
<dbReference type="STRING" id="1817895.AUJ95_04175"/>
<keyword evidence="5 6" id="KW-0699">rRNA-binding</keyword>
<comment type="function">
    <text evidence="5 6">Binds directly to 23S ribosomal RNA and is necessary for the in vitro assembly process of the 50S ribosomal subunit. It is not involved in the protein synthesizing functions of that subunit.</text>
</comment>
<accession>A0A1J5DXC1</accession>
<dbReference type="Proteomes" id="UP000183085">
    <property type="component" value="Unassembled WGS sequence"/>
</dbReference>
<name>A0A1J5DXC1_9BACT</name>
<keyword evidence="3 5" id="KW-0687">Ribonucleoprotein</keyword>
<protein>
    <recommendedName>
        <fullName evidence="4 5">Large ribosomal subunit protein bL20</fullName>
    </recommendedName>
</protein>
<dbReference type="InterPro" id="IPR035566">
    <property type="entry name" value="Ribosomal_protein_bL20_C"/>
</dbReference>
<dbReference type="GO" id="GO:0003735">
    <property type="term" value="F:structural constituent of ribosome"/>
    <property type="evidence" value="ECO:0007669"/>
    <property type="project" value="InterPro"/>
</dbReference>
<reference evidence="7 8" key="1">
    <citation type="journal article" date="2016" name="Environ. Microbiol.">
        <title>Genomic resolution of a cold subsurface aquifer community provides metabolic insights for novel microbes adapted to high CO concentrations.</title>
        <authorList>
            <person name="Probst A.J."/>
            <person name="Castelle C.J."/>
            <person name="Singh A."/>
            <person name="Brown C.T."/>
            <person name="Anantharaman K."/>
            <person name="Sharon I."/>
            <person name="Hug L.A."/>
            <person name="Burstein D."/>
            <person name="Emerson J.B."/>
            <person name="Thomas B.C."/>
            <person name="Banfield J.F."/>
        </authorList>
    </citation>
    <scope>NUCLEOTIDE SEQUENCE [LARGE SCALE GENOMIC DNA]</scope>
    <source>
        <strain evidence="7">CG2_30_40_21</strain>
    </source>
</reference>
<keyword evidence="5 6" id="KW-0694">RNA-binding</keyword>
<evidence type="ECO:0000256" key="5">
    <source>
        <dbReference type="HAMAP-Rule" id="MF_00382"/>
    </source>
</evidence>
<keyword evidence="2 5" id="KW-0689">Ribosomal protein</keyword>
<evidence type="ECO:0000256" key="1">
    <source>
        <dbReference type="ARBA" id="ARBA00007698"/>
    </source>
</evidence>
<sequence>MPRAATNVAHKKRTNKIHKLSKGYWGARSRWYKLAKEAVIRAGVYAYRDRKVRKREFRSLWIIRINAAVEEHGLSYSKFIFGLKKSGSELNRKILADLAVRDKVAFAQLVELSRQGLEIA</sequence>
<dbReference type="FunFam" id="1.10.1900.20:FF:000001">
    <property type="entry name" value="50S ribosomal protein L20"/>
    <property type="match status" value="1"/>
</dbReference>
<dbReference type="GO" id="GO:1990904">
    <property type="term" value="C:ribonucleoprotein complex"/>
    <property type="evidence" value="ECO:0007669"/>
    <property type="project" value="UniProtKB-KW"/>
</dbReference>
<dbReference type="PRINTS" id="PR00062">
    <property type="entry name" value="RIBOSOMALL20"/>
</dbReference>
<dbReference type="Gene3D" id="1.10.1900.20">
    <property type="entry name" value="Ribosomal protein L20"/>
    <property type="match status" value="1"/>
</dbReference>
<dbReference type="Gene3D" id="6.10.160.10">
    <property type="match status" value="1"/>
</dbReference>
<dbReference type="SUPFAM" id="SSF74731">
    <property type="entry name" value="Ribosomal protein L20"/>
    <property type="match status" value="1"/>
</dbReference>
<dbReference type="NCBIfam" id="TIGR01032">
    <property type="entry name" value="rplT_bact"/>
    <property type="match status" value="1"/>
</dbReference>
<evidence type="ECO:0000256" key="3">
    <source>
        <dbReference type="ARBA" id="ARBA00023274"/>
    </source>
</evidence>
<dbReference type="Pfam" id="PF00453">
    <property type="entry name" value="Ribosomal_L20"/>
    <property type="match status" value="1"/>
</dbReference>
<evidence type="ECO:0000313" key="7">
    <source>
        <dbReference type="EMBL" id="OIP40765.1"/>
    </source>
</evidence>
<evidence type="ECO:0000256" key="6">
    <source>
        <dbReference type="RuleBase" id="RU000560"/>
    </source>
</evidence>
<gene>
    <name evidence="5" type="primary">rplT</name>
    <name evidence="7" type="ORF">AUJ95_04175</name>
</gene>
<evidence type="ECO:0000256" key="4">
    <source>
        <dbReference type="ARBA" id="ARBA00035172"/>
    </source>
</evidence>
<dbReference type="GO" id="GO:0005840">
    <property type="term" value="C:ribosome"/>
    <property type="evidence" value="ECO:0007669"/>
    <property type="project" value="UniProtKB-KW"/>
</dbReference>
<dbReference type="EMBL" id="MNYI01000106">
    <property type="protein sequence ID" value="OIP40765.1"/>
    <property type="molecule type" value="Genomic_DNA"/>
</dbReference>
<dbReference type="CDD" id="cd07026">
    <property type="entry name" value="Ribosomal_L20"/>
    <property type="match status" value="1"/>
</dbReference>
<dbReference type="HAMAP" id="MF_00382">
    <property type="entry name" value="Ribosomal_bL20"/>
    <property type="match status" value="1"/>
</dbReference>